<dbReference type="GO" id="GO:0004601">
    <property type="term" value="F:peroxidase activity"/>
    <property type="evidence" value="ECO:0007669"/>
    <property type="project" value="UniProtKB-KW"/>
</dbReference>
<evidence type="ECO:0000313" key="2">
    <source>
        <dbReference type="Proteomes" id="UP001054837"/>
    </source>
</evidence>
<accession>A0AAV4Q7N5</accession>
<name>A0AAV4Q7N5_9ARAC</name>
<dbReference type="EMBL" id="BPLQ01004024">
    <property type="protein sequence ID" value="GIY05026.1"/>
    <property type="molecule type" value="Genomic_DNA"/>
</dbReference>
<proteinExistence type="predicted"/>
<protein>
    <submittedName>
        <fullName evidence="1">Chorion peroxidase</fullName>
    </submittedName>
</protein>
<organism evidence="1 2">
    <name type="scientific">Caerostris darwini</name>
    <dbReference type="NCBI Taxonomy" id="1538125"/>
    <lineage>
        <taxon>Eukaryota</taxon>
        <taxon>Metazoa</taxon>
        <taxon>Ecdysozoa</taxon>
        <taxon>Arthropoda</taxon>
        <taxon>Chelicerata</taxon>
        <taxon>Arachnida</taxon>
        <taxon>Araneae</taxon>
        <taxon>Araneomorphae</taxon>
        <taxon>Entelegynae</taxon>
        <taxon>Araneoidea</taxon>
        <taxon>Araneidae</taxon>
        <taxon>Caerostris</taxon>
    </lineage>
</organism>
<gene>
    <name evidence="1" type="primary">Pxt_0</name>
    <name evidence="1" type="ORF">CDAR_464601</name>
</gene>
<evidence type="ECO:0000313" key="1">
    <source>
        <dbReference type="EMBL" id="GIY05026.1"/>
    </source>
</evidence>
<keyword evidence="2" id="KW-1185">Reference proteome</keyword>
<sequence length="208" mass="23379">MGTINKSGYPYPLAGGMPHLGMFRQYWWQTVCLSWFVLNNVESPIYQPAGLLYISLLDSYISACWTPIYQPAGLLYISLLELLDILLVNVQQFKYLVVTATLLTLGQPVSYSNTRPTPLNPSYSSDCALVVMSEHKRRSDNSLNGIRYFANFIPGSLPGCLLSIQNKYTIVNRNDSGVQQYRTDISPRNTLVAEELGNAFCAWNCTEE</sequence>
<dbReference type="AlphaFoldDB" id="A0AAV4Q7N5"/>
<comment type="caution">
    <text evidence="1">The sequence shown here is derived from an EMBL/GenBank/DDBJ whole genome shotgun (WGS) entry which is preliminary data.</text>
</comment>
<dbReference type="Proteomes" id="UP001054837">
    <property type="component" value="Unassembled WGS sequence"/>
</dbReference>
<reference evidence="1 2" key="1">
    <citation type="submission" date="2021-06" db="EMBL/GenBank/DDBJ databases">
        <title>Caerostris darwini draft genome.</title>
        <authorList>
            <person name="Kono N."/>
            <person name="Arakawa K."/>
        </authorList>
    </citation>
    <scope>NUCLEOTIDE SEQUENCE [LARGE SCALE GENOMIC DNA]</scope>
</reference>
<keyword evidence="1" id="KW-0560">Oxidoreductase</keyword>
<keyword evidence="1" id="KW-0575">Peroxidase</keyword>